<sequence>MMHHIVFDFIKRDCVGKPYRVTYIVSTIPRQAAQSSTLFSTSPPDVNITSPHLRSDQLGRTAAHSHSCTAAHEAPAGLDSCPARHCSPTGIVNRSPGKCEFFSLQQLVPRRLHGDAKKNFTGRKTSSYSAEYYLDGD</sequence>
<gene>
    <name evidence="1" type="ORF">H0G86_009886</name>
</gene>
<evidence type="ECO:0000313" key="2">
    <source>
        <dbReference type="Proteomes" id="UP000826661"/>
    </source>
</evidence>
<organism evidence="1 2">
    <name type="scientific">Trichoderma simmonsii</name>
    <dbReference type="NCBI Taxonomy" id="1491479"/>
    <lineage>
        <taxon>Eukaryota</taxon>
        <taxon>Fungi</taxon>
        <taxon>Dikarya</taxon>
        <taxon>Ascomycota</taxon>
        <taxon>Pezizomycotina</taxon>
        <taxon>Sordariomycetes</taxon>
        <taxon>Hypocreomycetidae</taxon>
        <taxon>Hypocreales</taxon>
        <taxon>Hypocreaceae</taxon>
        <taxon>Trichoderma</taxon>
    </lineage>
</organism>
<reference evidence="1 2" key="1">
    <citation type="journal article" date="2021" name="BMC Genomics">
        <title>Telomere-to-telomere genome assembly of asparaginase-producing Trichoderma simmonsii.</title>
        <authorList>
            <person name="Chung D."/>
            <person name="Kwon Y.M."/>
            <person name="Yang Y."/>
        </authorList>
    </citation>
    <scope>NUCLEOTIDE SEQUENCE [LARGE SCALE GENOMIC DNA]</scope>
    <source>
        <strain evidence="1 2">GH-Sj1</strain>
    </source>
</reference>
<evidence type="ECO:0000313" key="1">
    <source>
        <dbReference type="EMBL" id="QYT02903.1"/>
    </source>
</evidence>
<dbReference type="Proteomes" id="UP000826661">
    <property type="component" value="Chromosome V"/>
</dbReference>
<dbReference type="AlphaFoldDB" id="A0A8G0PJI2"/>
<protein>
    <submittedName>
        <fullName evidence="1">Uncharacterized protein</fullName>
    </submittedName>
</protein>
<accession>A0A8G0PJI2</accession>
<keyword evidence="2" id="KW-1185">Reference proteome</keyword>
<proteinExistence type="predicted"/>
<dbReference type="EMBL" id="CP075868">
    <property type="protein sequence ID" value="QYT02903.1"/>
    <property type="molecule type" value="Genomic_DNA"/>
</dbReference>
<name>A0A8G0PJI2_9HYPO</name>